<protein>
    <submittedName>
        <fullName evidence="1">Uncharacterized protein</fullName>
    </submittedName>
</protein>
<accession>A0A0V8RTD6</accession>
<dbReference type="AlphaFoldDB" id="A0A0V8RTD6"/>
<dbReference type="EMBL" id="LNTB01000001">
    <property type="protein sequence ID" value="KSW11321.1"/>
    <property type="molecule type" value="Genomic_DNA"/>
</dbReference>
<name>A0A0V8RTD6_PYROC</name>
<gene>
    <name evidence="1" type="ORF">CF15_00145</name>
</gene>
<reference evidence="1 2" key="1">
    <citation type="submission" date="2015-11" db="EMBL/GenBank/DDBJ databases">
        <title>Genome sequence of Pyrodictium occultum PL-19, a marine hyperthermophilic archaeon isolated from Volcano, Italy.</title>
        <authorList>
            <person name="Utturkar S."/>
            <person name="Huber H."/>
            <person name="Leptihn S."/>
            <person name="Brown S."/>
            <person name="Stetter K.O."/>
            <person name="Podar M."/>
        </authorList>
    </citation>
    <scope>NUCLEOTIDE SEQUENCE [LARGE SCALE GENOMIC DNA]</scope>
    <source>
        <strain evidence="1 2">PL-19</strain>
    </source>
</reference>
<dbReference type="Proteomes" id="UP000053352">
    <property type="component" value="Unassembled WGS sequence"/>
</dbReference>
<organism evidence="1 2">
    <name type="scientific">Pyrodictium occultum</name>
    <dbReference type="NCBI Taxonomy" id="2309"/>
    <lineage>
        <taxon>Archaea</taxon>
        <taxon>Thermoproteota</taxon>
        <taxon>Thermoprotei</taxon>
        <taxon>Desulfurococcales</taxon>
        <taxon>Pyrodictiaceae</taxon>
        <taxon>Pyrodictium</taxon>
    </lineage>
</organism>
<dbReference type="STRING" id="2309.CF15_00145"/>
<evidence type="ECO:0000313" key="2">
    <source>
        <dbReference type="Proteomes" id="UP000053352"/>
    </source>
</evidence>
<proteinExistence type="predicted"/>
<keyword evidence="2" id="KW-1185">Reference proteome</keyword>
<sequence>MNLDEFISRFVGEKEAALLRPSASQIAAATKDYGYMEVYAYPSVDSVLAAAILASTFARNNVGFTLYFTAAPPAASDAPMLLLGYPSSLASELSPRKPSALIGFGEVPQGLLSVAVTSHTSSSIAGLLVGVLSEITVVGPPAVYSVVAGYWRGLDVGKKGEFTGIENGIIETLKLENRVEEHFSLRLFRWLFEPTEEALHLTLEPYLPGITGRPEEARRLLEEDPRLSPLIGKTLEEAPEQAVATLGEKLYVMLKEASSVPRRPSELIGITHYSRPAPLQDLREAAIALAVYGEKHGAAALASLGVAEDLVAAAAYYTYHESIPSIVDAVEANLSRKRPPLKRSGPFTVALLERVGDAPLLPVERILRKLGVIRGQEVAGYQLDGSTALVSMESLLYSQGLGAVREAIDSKCLRYREGELLGEIRLGCQ</sequence>
<evidence type="ECO:0000313" key="1">
    <source>
        <dbReference type="EMBL" id="KSW11321.1"/>
    </source>
</evidence>
<comment type="caution">
    <text evidence="1">The sequence shown here is derived from an EMBL/GenBank/DDBJ whole genome shotgun (WGS) entry which is preliminary data.</text>
</comment>
<dbReference type="OrthoDB" id="36101at2157"/>
<dbReference type="RefSeq" id="WP_058369994.1">
    <property type="nucleotide sequence ID" value="NZ_LNTB01000001.1"/>
</dbReference>